<dbReference type="PRINTS" id="PR00738">
    <property type="entry name" value="GLHYDRLASE20"/>
</dbReference>
<sequence length="564" mass="60815">MWPKKLAVSRVSKASKASRAARGPRASRASRAVLGASACAVLALSACSGGGDEPGGSASSAGGHRTSSSPTSDAPSPTAPAKIGPAPSAVPAVREWKAVRGPGWEPADGTRVVARDEAVADEARLLAGEMKVPYGKGYGKGGEKARTGDIELGLDKGAEAKKAGREAYVLNSRDGKVTITGASDAGVFYGTRTLLQTVRDKGRFSDGVVEDRPDRAQRGFMLDIARKHFDAEWIEQRIKEMGDLKLNQLQLHLSDDQAFRVESESHPEVVSEPHLTKDQLRRIIELAKARHIEVIPEIDSPGHLGAVIKAHPGLQLKNASGQATRGAVDISDPKAAKIVDDLLREYAKLFPGTYAHLGGDEYRALTVKDPAASYPQLASAARKKYGKGADVQDLATAWLNDRADTLRKAGKTPQVWNDGIHKGGSVRADKDRQVTYWTGKEIGAREPVEYLKEGWKVVNLNDEYLYYVLGEPNDFTYPTGERIYEEWTPAVLRGKKAVPSSLSGPDRILGGRFAVWCDIADAQSTDQIAKAVKAPLAATSQKLWNPEKPKMGWAEFKALSERVG</sequence>
<dbReference type="SUPFAM" id="SSF55545">
    <property type="entry name" value="beta-N-acetylhexosaminidase-like domain"/>
    <property type="match status" value="1"/>
</dbReference>
<dbReference type="Pfam" id="PF00728">
    <property type="entry name" value="Glyco_hydro_20"/>
    <property type="match status" value="1"/>
</dbReference>
<dbReference type="CDD" id="cd06564">
    <property type="entry name" value="GH20_DspB_LnbB-like"/>
    <property type="match status" value="1"/>
</dbReference>
<dbReference type="EMBL" id="JAGSMN010000655">
    <property type="protein sequence ID" value="MBR7676395.1"/>
    <property type="molecule type" value="Genomic_DNA"/>
</dbReference>
<dbReference type="PANTHER" id="PTHR43678">
    <property type="entry name" value="PUTATIVE (AFU_ORTHOLOGUE AFUA_2G00640)-RELATED"/>
    <property type="match status" value="1"/>
</dbReference>
<comment type="similarity">
    <text evidence="1">Belongs to the glycosyl hydrolase 20 family.</text>
</comment>
<feature type="compositionally biased region" description="Low complexity" evidence="5">
    <location>
        <begin position="8"/>
        <end position="29"/>
    </location>
</feature>
<feature type="region of interest" description="Disordered" evidence="5">
    <location>
        <begin position="1"/>
        <end position="29"/>
    </location>
</feature>
<evidence type="ECO:0000256" key="5">
    <source>
        <dbReference type="SAM" id="MobiDB-lite"/>
    </source>
</evidence>
<keyword evidence="9" id="KW-1185">Reference proteome</keyword>
<feature type="domain" description="Beta-hexosaminidase bacterial type N-terminal" evidence="7">
    <location>
        <begin position="87"/>
        <end position="211"/>
    </location>
</feature>
<feature type="compositionally biased region" description="Low complexity" evidence="5">
    <location>
        <begin position="66"/>
        <end position="81"/>
    </location>
</feature>
<dbReference type="GO" id="GO:0004563">
    <property type="term" value="F:beta-N-acetylhexosaminidase activity"/>
    <property type="evidence" value="ECO:0007669"/>
    <property type="project" value="InterPro"/>
</dbReference>
<dbReference type="InterPro" id="IPR025705">
    <property type="entry name" value="Beta_hexosaminidase_sua/sub"/>
</dbReference>
<dbReference type="InterPro" id="IPR029018">
    <property type="entry name" value="Hex-like_dom2"/>
</dbReference>
<keyword evidence="3" id="KW-0326">Glycosidase</keyword>
<evidence type="ECO:0000256" key="2">
    <source>
        <dbReference type="ARBA" id="ARBA00022801"/>
    </source>
</evidence>
<evidence type="ECO:0000256" key="1">
    <source>
        <dbReference type="ARBA" id="ARBA00006285"/>
    </source>
</evidence>
<comment type="caution">
    <text evidence="8">The sequence shown here is derived from an EMBL/GenBank/DDBJ whole genome shotgun (WGS) entry which is preliminary data.</text>
</comment>
<dbReference type="AlphaFoldDB" id="A0A8T4IXF1"/>
<evidence type="ECO:0000313" key="8">
    <source>
        <dbReference type="EMBL" id="MBR7676395.1"/>
    </source>
</evidence>
<name>A0A8T4IXF1_9ACTN</name>
<evidence type="ECO:0000313" key="9">
    <source>
        <dbReference type="Proteomes" id="UP000675554"/>
    </source>
</evidence>
<dbReference type="Gene3D" id="3.20.20.80">
    <property type="entry name" value="Glycosidases"/>
    <property type="match status" value="1"/>
</dbReference>
<dbReference type="GO" id="GO:0005975">
    <property type="term" value="P:carbohydrate metabolic process"/>
    <property type="evidence" value="ECO:0007669"/>
    <property type="project" value="InterPro"/>
</dbReference>
<feature type="region of interest" description="Disordered" evidence="5">
    <location>
        <begin position="50"/>
        <end position="89"/>
    </location>
</feature>
<dbReference type="Gene3D" id="3.30.379.10">
    <property type="entry name" value="Chitobiase/beta-hexosaminidase domain 2-like"/>
    <property type="match status" value="1"/>
</dbReference>
<proteinExistence type="inferred from homology"/>
<dbReference type="Pfam" id="PF02838">
    <property type="entry name" value="Glyco_hydro_20b"/>
    <property type="match status" value="1"/>
</dbReference>
<dbReference type="InterPro" id="IPR052764">
    <property type="entry name" value="GH20_Enzymes"/>
</dbReference>
<dbReference type="PANTHER" id="PTHR43678:SF1">
    <property type="entry name" value="BETA-N-ACETYLHEXOSAMINIDASE"/>
    <property type="match status" value="1"/>
</dbReference>
<organism evidence="8 9">
    <name type="scientific">Streptomyces daliensis</name>
    <dbReference type="NCBI Taxonomy" id="299421"/>
    <lineage>
        <taxon>Bacteria</taxon>
        <taxon>Bacillati</taxon>
        <taxon>Actinomycetota</taxon>
        <taxon>Actinomycetes</taxon>
        <taxon>Kitasatosporales</taxon>
        <taxon>Streptomycetaceae</taxon>
        <taxon>Streptomyces</taxon>
    </lineage>
</organism>
<protein>
    <submittedName>
        <fullName evidence="8">Family 20 glycosylhydrolase</fullName>
    </submittedName>
</protein>
<dbReference type="InterPro" id="IPR015882">
    <property type="entry name" value="HEX_bac_N"/>
</dbReference>
<keyword evidence="2" id="KW-0378">Hydrolase</keyword>
<evidence type="ECO:0000259" key="7">
    <source>
        <dbReference type="Pfam" id="PF02838"/>
    </source>
</evidence>
<evidence type="ECO:0000256" key="4">
    <source>
        <dbReference type="PIRSR" id="PIRSR625705-1"/>
    </source>
</evidence>
<dbReference type="Proteomes" id="UP000675554">
    <property type="component" value="Unassembled WGS sequence"/>
</dbReference>
<feature type="domain" description="Glycoside hydrolase family 20 catalytic" evidence="6">
    <location>
        <begin position="218"/>
        <end position="527"/>
    </location>
</feature>
<dbReference type="SUPFAM" id="SSF51445">
    <property type="entry name" value="(Trans)glycosidases"/>
    <property type="match status" value="1"/>
</dbReference>
<feature type="active site" description="Proton donor" evidence="4">
    <location>
        <position position="361"/>
    </location>
</feature>
<accession>A0A8T4IXF1</accession>
<evidence type="ECO:0000259" key="6">
    <source>
        <dbReference type="Pfam" id="PF00728"/>
    </source>
</evidence>
<reference evidence="8" key="1">
    <citation type="submission" date="2021-04" db="EMBL/GenBank/DDBJ databases">
        <title>Sequencing of actinobacteria type strains.</title>
        <authorList>
            <person name="Nguyen G.-S."/>
            <person name="Wentzel A."/>
        </authorList>
    </citation>
    <scope>NUCLEOTIDE SEQUENCE</scope>
    <source>
        <strain evidence="8">DSM 42095</strain>
    </source>
</reference>
<evidence type="ECO:0000256" key="3">
    <source>
        <dbReference type="ARBA" id="ARBA00023295"/>
    </source>
</evidence>
<gene>
    <name evidence="8" type="ORF">KDA82_25985</name>
</gene>
<dbReference type="InterPro" id="IPR017853">
    <property type="entry name" value="GH"/>
</dbReference>
<dbReference type="InterPro" id="IPR015883">
    <property type="entry name" value="Glyco_hydro_20_cat"/>
</dbReference>